<dbReference type="Pfam" id="PF10394">
    <property type="entry name" value="Hat1_N"/>
    <property type="match status" value="1"/>
</dbReference>
<feature type="coiled-coil region" evidence="13">
    <location>
        <begin position="414"/>
        <end position="473"/>
    </location>
</feature>
<protein>
    <recommendedName>
        <fullName evidence="4 9">Histone acetyltransferase type B catalytic subunit</fullName>
        <ecNumber evidence="3 9">2.3.1.48</ecNumber>
    </recommendedName>
</protein>
<evidence type="ECO:0000256" key="14">
    <source>
        <dbReference type="SAM" id="MobiDB-lite"/>
    </source>
</evidence>
<evidence type="ECO:0000256" key="4">
    <source>
        <dbReference type="ARBA" id="ARBA00021268"/>
    </source>
</evidence>
<dbReference type="Proteomes" id="UP001318040">
    <property type="component" value="Chromosome 34"/>
</dbReference>
<dbReference type="InterPro" id="IPR016181">
    <property type="entry name" value="Acyl_CoA_acyltransferase"/>
</dbReference>
<feature type="compositionally biased region" description="Basic and acidic residues" evidence="14">
    <location>
        <begin position="12"/>
        <end position="22"/>
    </location>
</feature>
<sequence length="473" mass="54706">MRGKPRASSPRSPEKSSVDRSLRSALVSSHRRSARGCSGLGPGPWLSSPLPPARLRERLEVKMAGLSQMQAKLAAYKSDTNEAISLKLVRNLEDLEDDETTFKPEYSHQVFDDNETVFGYQGLQIQLYYSACRLTTLLNIKYTSRVDEAFHGLEADDIDAKLRKYVPPGCCSNVDDFVSLLEKDASFKPFGELLHTYTVPSQETGGDITYQIYKADMTNSGFKEFHSRLQTFLIWFIETASFIDVDDERWNYFLLYEKYMQDGSPRYAVAGYMTVYSYYAYPDKTRPRISQMLVLPPYQGESHGARLLEAVHRFYIAEPNVLDITAEDPSENFSRLRDFVDTKLCMALPAFSPDKLLLGFTRTMATEAQLRLKVNKRQARRVYEILRLKATDGSNQKQFELYCQDVKQRLNLPFKLEQKNNRELEKMRRFLNSEELTAQLQQLDPVRQEQWLEEQLQETLAQYRRVLERIAQA</sequence>
<dbReference type="GO" id="GO:0005634">
    <property type="term" value="C:nucleus"/>
    <property type="evidence" value="ECO:0007669"/>
    <property type="project" value="UniProtKB-SubCell"/>
</dbReference>
<evidence type="ECO:0000256" key="9">
    <source>
        <dbReference type="PIRNR" id="PIRNR038084"/>
    </source>
</evidence>
<dbReference type="Gene3D" id="1.10.10.390">
    <property type="match status" value="1"/>
</dbReference>
<evidence type="ECO:0000256" key="2">
    <source>
        <dbReference type="ARBA" id="ARBA00010543"/>
    </source>
</evidence>
<keyword evidence="13" id="KW-0175">Coiled coil</keyword>
<dbReference type="CTD" id="8520"/>
<dbReference type="InterPro" id="IPR048776">
    <property type="entry name" value="HAT1_C"/>
</dbReference>
<evidence type="ECO:0000256" key="3">
    <source>
        <dbReference type="ARBA" id="ARBA00013184"/>
    </source>
</evidence>
<comment type="subcellular location">
    <subcellularLocation>
        <location evidence="1">Nucleus</location>
    </subcellularLocation>
</comment>
<feature type="region of interest" description="Disordered" evidence="14">
    <location>
        <begin position="1"/>
        <end position="51"/>
    </location>
</feature>
<comment type="similarity">
    <text evidence="2 9">Belongs to the HAT1 family.</text>
</comment>
<feature type="region of interest" description="Interaction with histone H4 N-terminus" evidence="11">
    <location>
        <begin position="113"/>
        <end position="115"/>
    </location>
</feature>
<dbReference type="PIRSF" id="PIRSF038084">
    <property type="entry name" value="HAT-B_cat"/>
    <property type="match status" value="1"/>
</dbReference>
<dbReference type="GO" id="GO:0031509">
    <property type="term" value="P:subtelomeric heterochromatin formation"/>
    <property type="evidence" value="ECO:0007669"/>
    <property type="project" value="InterPro"/>
</dbReference>
<dbReference type="PANTHER" id="PTHR12046">
    <property type="entry name" value="HISTONE ACETYLTRANSFERASE TYPE B CATALYTIC SUBUNIT"/>
    <property type="match status" value="1"/>
</dbReference>
<dbReference type="InterPro" id="IPR037113">
    <property type="entry name" value="Hat1_N_sf"/>
</dbReference>
<dbReference type="GO" id="GO:0000781">
    <property type="term" value="C:chromosome, telomeric region"/>
    <property type="evidence" value="ECO:0007669"/>
    <property type="project" value="GOC"/>
</dbReference>
<organism evidence="17 18">
    <name type="scientific">Petromyzon marinus</name>
    <name type="common">Sea lamprey</name>
    <dbReference type="NCBI Taxonomy" id="7757"/>
    <lineage>
        <taxon>Eukaryota</taxon>
        <taxon>Metazoa</taxon>
        <taxon>Chordata</taxon>
        <taxon>Craniata</taxon>
        <taxon>Vertebrata</taxon>
        <taxon>Cyclostomata</taxon>
        <taxon>Hyperoartia</taxon>
        <taxon>Petromyzontiformes</taxon>
        <taxon>Petromyzontidae</taxon>
        <taxon>Petromyzon</taxon>
    </lineage>
</organism>
<evidence type="ECO:0000256" key="10">
    <source>
        <dbReference type="PIRSR" id="PIRSR038084-1"/>
    </source>
</evidence>
<evidence type="ECO:0000259" key="15">
    <source>
        <dbReference type="Pfam" id="PF10394"/>
    </source>
</evidence>
<dbReference type="Gene3D" id="3.90.360.10">
    <property type="entry name" value="Histone acetyl transferase 1 (HAT1), N-terminal domain"/>
    <property type="match status" value="1"/>
</dbReference>
<keyword evidence="5 9" id="KW-0808">Transferase</keyword>
<dbReference type="InterPro" id="IPR017380">
    <property type="entry name" value="Hist_AcTrfase_B-typ_cat-su"/>
</dbReference>
<comment type="catalytic activity">
    <reaction evidence="8 9">
        <text>L-lysyl-[protein] + acetyl-CoA = N(6)-acetyl-L-lysyl-[protein] + CoA + H(+)</text>
        <dbReference type="Rhea" id="RHEA:45948"/>
        <dbReference type="Rhea" id="RHEA-COMP:9752"/>
        <dbReference type="Rhea" id="RHEA-COMP:10731"/>
        <dbReference type="ChEBI" id="CHEBI:15378"/>
        <dbReference type="ChEBI" id="CHEBI:29969"/>
        <dbReference type="ChEBI" id="CHEBI:57287"/>
        <dbReference type="ChEBI" id="CHEBI:57288"/>
        <dbReference type="ChEBI" id="CHEBI:61930"/>
        <dbReference type="EC" id="2.3.1.48"/>
    </reaction>
</comment>
<feature type="active site" description="Proton donor/acceptor" evidence="10">
    <location>
        <position position="327"/>
    </location>
</feature>
<dbReference type="Gene3D" id="3.40.630.30">
    <property type="match status" value="1"/>
</dbReference>
<comment type="subunit">
    <text evidence="9">Catalytic subunit of the type B histone acetyltransferase (HAT) complex, composed of RBBP7 and HAT1. Interacts with histones H4 and H2A.</text>
</comment>
<feature type="region of interest" description="Interaction with histone H4 N-terminus" evidence="11">
    <location>
        <begin position="276"/>
        <end position="278"/>
    </location>
</feature>
<dbReference type="RefSeq" id="XP_032821288.1">
    <property type="nucleotide sequence ID" value="XM_032965397.1"/>
</dbReference>
<dbReference type="AlphaFoldDB" id="A0AAJ7X5Z1"/>
<dbReference type="EC" id="2.3.1.48" evidence="3 9"/>
<gene>
    <name evidence="18" type="primary">HAT1</name>
</gene>
<dbReference type="InterPro" id="IPR013523">
    <property type="entry name" value="Hist_AcTrfase_HAT1_C"/>
</dbReference>
<dbReference type="GO" id="GO:0042393">
    <property type="term" value="F:histone binding"/>
    <property type="evidence" value="ECO:0007669"/>
    <property type="project" value="InterPro"/>
</dbReference>
<keyword evidence="6" id="KW-0539">Nucleus</keyword>
<evidence type="ECO:0000256" key="6">
    <source>
        <dbReference type="ARBA" id="ARBA00023242"/>
    </source>
</evidence>
<dbReference type="GO" id="GO:0004402">
    <property type="term" value="F:histone acetyltransferase activity"/>
    <property type="evidence" value="ECO:0007669"/>
    <property type="project" value="UniProtKB-UniRule"/>
</dbReference>
<feature type="domain" description="Histone acetyl transferase HAT1 N-terminal" evidence="15">
    <location>
        <begin position="77"/>
        <end position="238"/>
    </location>
</feature>
<evidence type="ECO:0000259" key="16">
    <source>
        <dbReference type="Pfam" id="PF21183"/>
    </source>
</evidence>
<evidence type="ECO:0000256" key="13">
    <source>
        <dbReference type="SAM" id="Coils"/>
    </source>
</evidence>
<evidence type="ECO:0000256" key="1">
    <source>
        <dbReference type="ARBA" id="ARBA00004123"/>
    </source>
</evidence>
<evidence type="ECO:0000256" key="7">
    <source>
        <dbReference type="ARBA" id="ARBA00023315"/>
    </source>
</evidence>
<comment type="function">
    <text evidence="9">Histone acetyltransferase that plays a role in different biological processes including cell cycle progression, glucose metabolism, histone production or DNA damage repair. Coordinates histone production and acetylation via H4 promoter binding. Acetylates histone H4 at 'Lys-5' (H4K5ac) and 'Lys-12' (H4K12ac) and, to a lesser extent, histone H2A at 'Lys-5' (H2AK5ac).</text>
</comment>
<reference evidence="18" key="1">
    <citation type="submission" date="2025-08" db="UniProtKB">
        <authorList>
            <consortium name="RefSeq"/>
        </authorList>
    </citation>
    <scope>IDENTIFICATION</scope>
    <source>
        <tissue evidence="18">Sperm</tissue>
    </source>
</reference>
<proteinExistence type="inferred from homology"/>
<feature type="site" description="Interaction with histone H4 N-terminus" evidence="12">
    <location>
        <position position="250"/>
    </location>
</feature>
<evidence type="ECO:0000256" key="11">
    <source>
        <dbReference type="PIRSR" id="PIRSR038084-2"/>
    </source>
</evidence>
<evidence type="ECO:0000256" key="5">
    <source>
        <dbReference type="ARBA" id="ARBA00022679"/>
    </source>
</evidence>
<evidence type="ECO:0000313" key="17">
    <source>
        <dbReference type="Proteomes" id="UP001318040"/>
    </source>
</evidence>
<evidence type="ECO:0000313" key="18">
    <source>
        <dbReference type="RefSeq" id="XP_032821288.1"/>
    </source>
</evidence>
<keyword evidence="7 9" id="KW-0012">Acyltransferase</keyword>
<keyword evidence="17" id="KW-1185">Reference proteome</keyword>
<dbReference type="SUPFAM" id="SSF55729">
    <property type="entry name" value="Acyl-CoA N-acyltransferases (Nat)"/>
    <property type="match status" value="1"/>
</dbReference>
<accession>A0AAJ7X5Z1</accession>
<evidence type="ECO:0000256" key="8">
    <source>
        <dbReference type="ARBA" id="ARBA00048017"/>
    </source>
</evidence>
<evidence type="ECO:0000256" key="12">
    <source>
        <dbReference type="PIRSR" id="PIRSR038084-3"/>
    </source>
</evidence>
<feature type="domain" description="Histone acetyltransferase type B catalytic subunit C-terminal" evidence="16">
    <location>
        <begin position="337"/>
        <end position="388"/>
    </location>
</feature>
<dbReference type="InterPro" id="IPR019467">
    <property type="entry name" value="Hat1_N"/>
</dbReference>
<dbReference type="KEGG" id="pmrn:116948588"/>
<name>A0AAJ7X5Z1_PETMA</name>
<dbReference type="Pfam" id="PF21183">
    <property type="entry name" value="HAT1_C"/>
    <property type="match status" value="1"/>
</dbReference>